<evidence type="ECO:0000313" key="3">
    <source>
        <dbReference type="Proteomes" id="UP001055101"/>
    </source>
</evidence>
<evidence type="ECO:0000313" key="2">
    <source>
        <dbReference type="EMBL" id="GJE57600.1"/>
    </source>
</evidence>
<reference evidence="2" key="1">
    <citation type="journal article" date="2021" name="Front. Microbiol.">
        <title>Comprehensive Comparative Genomics and Phenotyping of Methylobacterium Species.</title>
        <authorList>
            <person name="Alessa O."/>
            <person name="Ogura Y."/>
            <person name="Fujitani Y."/>
            <person name="Takami H."/>
            <person name="Hayashi T."/>
            <person name="Sahin N."/>
            <person name="Tani A."/>
        </authorList>
    </citation>
    <scope>NUCLEOTIDE SEQUENCE</scope>
    <source>
        <strain evidence="2">DSM 23674</strain>
    </source>
</reference>
<keyword evidence="3" id="KW-1185">Reference proteome</keyword>
<accession>A0ABQ4TUP0</accession>
<feature type="region of interest" description="Disordered" evidence="1">
    <location>
        <begin position="1"/>
        <end position="21"/>
    </location>
</feature>
<name>A0ABQ4TUP0_9HYPH</name>
<reference evidence="2" key="2">
    <citation type="submission" date="2021-08" db="EMBL/GenBank/DDBJ databases">
        <authorList>
            <person name="Tani A."/>
            <person name="Ola A."/>
            <person name="Ogura Y."/>
            <person name="Katsura K."/>
            <person name="Hayashi T."/>
        </authorList>
    </citation>
    <scope>NUCLEOTIDE SEQUENCE</scope>
    <source>
        <strain evidence="2">DSM 23674</strain>
    </source>
</reference>
<comment type="caution">
    <text evidence="2">The sequence shown here is derived from an EMBL/GenBank/DDBJ whole genome shotgun (WGS) entry which is preliminary data.</text>
</comment>
<organism evidence="2 3">
    <name type="scientific">Methylobacterium thuringiense</name>
    <dbReference type="NCBI Taxonomy" id="1003091"/>
    <lineage>
        <taxon>Bacteria</taxon>
        <taxon>Pseudomonadati</taxon>
        <taxon>Pseudomonadota</taxon>
        <taxon>Alphaproteobacteria</taxon>
        <taxon>Hyphomicrobiales</taxon>
        <taxon>Methylobacteriaceae</taxon>
        <taxon>Methylobacterium</taxon>
    </lineage>
</organism>
<dbReference type="EMBL" id="BPRA01000024">
    <property type="protein sequence ID" value="GJE57600.1"/>
    <property type="molecule type" value="Genomic_DNA"/>
</dbReference>
<dbReference type="RefSeq" id="WP_187272479.1">
    <property type="nucleotide sequence ID" value="NZ_BPRA01000024.1"/>
</dbReference>
<protein>
    <submittedName>
        <fullName evidence="2">Uncharacterized protein</fullName>
    </submittedName>
</protein>
<sequence length="58" mass="6056">MTDDLSEDIGTPHPLAIPATDQPQFDLGAATVTEIGGTQKSVPDALAAKLATTYTNER</sequence>
<evidence type="ECO:0000256" key="1">
    <source>
        <dbReference type="SAM" id="MobiDB-lite"/>
    </source>
</evidence>
<gene>
    <name evidence="2" type="ORF">EKPJFOCH_4117</name>
</gene>
<proteinExistence type="predicted"/>
<dbReference type="Proteomes" id="UP001055101">
    <property type="component" value="Unassembled WGS sequence"/>
</dbReference>